<dbReference type="PIRSF" id="PIRSF001357">
    <property type="entry name" value="DeoC"/>
    <property type="match status" value="1"/>
</dbReference>
<dbReference type="AlphaFoldDB" id="A0A1C0A5T2"/>
<feature type="active site" description="Schiff-base intermediate with acetaldehyde" evidence="7">
    <location>
        <position position="155"/>
    </location>
</feature>
<dbReference type="EMBL" id="LWDV01000010">
    <property type="protein sequence ID" value="OCL25473.1"/>
    <property type="molecule type" value="Genomic_DNA"/>
</dbReference>
<reference evidence="9" key="1">
    <citation type="submission" date="2016-07" db="EMBL/GenBank/DDBJ databases">
        <authorList>
            <person name="Florea S."/>
            <person name="Webb J.S."/>
            <person name="Jaromczyk J."/>
            <person name="Schardl C.L."/>
        </authorList>
    </citation>
    <scope>NUCLEOTIDE SEQUENCE [LARGE SCALE GENOMIC DNA]</scope>
    <source>
        <strain evidence="9">Z6</strain>
    </source>
</reference>
<dbReference type="UniPathway" id="UPA00002">
    <property type="reaction ID" value="UER00468"/>
</dbReference>
<dbReference type="Pfam" id="PF01791">
    <property type="entry name" value="DeoC"/>
    <property type="match status" value="1"/>
</dbReference>
<dbReference type="GO" id="GO:0009264">
    <property type="term" value="P:deoxyribonucleotide catabolic process"/>
    <property type="evidence" value="ECO:0007669"/>
    <property type="project" value="UniProtKB-UniRule"/>
</dbReference>
<keyword evidence="4 7" id="KW-0704">Schiff base</keyword>
<comment type="pathway">
    <text evidence="7">Carbohydrate degradation; 2-deoxy-D-ribose 1-phosphate degradation; D-glyceraldehyde 3-phosphate and acetaldehyde from 2-deoxy-alpha-D-ribose 1-phosphate: step 2/2.</text>
</comment>
<comment type="caution">
    <text evidence="8">The sequence shown here is derived from an EMBL/GenBank/DDBJ whole genome shotgun (WGS) entry which is preliminary data.</text>
</comment>
<reference evidence="8 9" key="2">
    <citation type="submission" date="2016-08" db="EMBL/GenBank/DDBJ databases">
        <title>Orenia metallireducens sp. nov. strain Z6, a Novel Metal-reducing Firmicute from the Deep Subsurface.</title>
        <authorList>
            <person name="Maxim B.I."/>
            <person name="Kenneth K."/>
            <person name="Flynn T.M."/>
            <person name="Oloughlin E.J."/>
            <person name="Locke R.A."/>
            <person name="Weber J.R."/>
            <person name="Egan S.M."/>
            <person name="Mackie R.I."/>
            <person name="Cann I.K."/>
        </authorList>
    </citation>
    <scope>NUCLEOTIDE SEQUENCE [LARGE SCALE GENOMIC DNA]</scope>
    <source>
        <strain evidence="8 9">Z6</strain>
    </source>
</reference>
<dbReference type="RefSeq" id="WP_068719385.1">
    <property type="nucleotide sequence ID" value="NZ_LWDV01000010.1"/>
</dbReference>
<dbReference type="GO" id="GO:0016052">
    <property type="term" value="P:carbohydrate catabolic process"/>
    <property type="evidence" value="ECO:0007669"/>
    <property type="project" value="TreeGrafter"/>
</dbReference>
<dbReference type="PANTHER" id="PTHR10889:SF1">
    <property type="entry name" value="DEOXYRIBOSE-PHOSPHATE ALDOLASE"/>
    <property type="match status" value="1"/>
</dbReference>
<evidence type="ECO:0000256" key="2">
    <source>
        <dbReference type="ARBA" id="ARBA00022490"/>
    </source>
</evidence>
<comment type="similarity">
    <text evidence="1 7">Belongs to the DeoC/FbaB aldolase family. DeoC type 1 subfamily.</text>
</comment>
<evidence type="ECO:0000256" key="6">
    <source>
        <dbReference type="ARBA" id="ARBA00056337"/>
    </source>
</evidence>
<comment type="catalytic activity">
    <reaction evidence="5 7">
        <text>2-deoxy-D-ribose 5-phosphate = D-glyceraldehyde 3-phosphate + acetaldehyde</text>
        <dbReference type="Rhea" id="RHEA:12821"/>
        <dbReference type="ChEBI" id="CHEBI:15343"/>
        <dbReference type="ChEBI" id="CHEBI:59776"/>
        <dbReference type="ChEBI" id="CHEBI:62877"/>
        <dbReference type="EC" id="4.1.2.4"/>
    </reaction>
</comment>
<dbReference type="OrthoDB" id="9778711at2"/>
<dbReference type="HAMAP" id="MF_00114">
    <property type="entry name" value="DeoC_type1"/>
    <property type="match status" value="1"/>
</dbReference>
<dbReference type="GO" id="GO:0006018">
    <property type="term" value="P:2-deoxyribose 1-phosphate catabolic process"/>
    <property type="evidence" value="ECO:0007669"/>
    <property type="project" value="UniProtKB-UniRule"/>
</dbReference>
<keyword evidence="9" id="KW-1185">Reference proteome</keyword>
<organism evidence="8 9">
    <name type="scientific">Orenia metallireducens</name>
    <dbReference type="NCBI Taxonomy" id="1413210"/>
    <lineage>
        <taxon>Bacteria</taxon>
        <taxon>Bacillati</taxon>
        <taxon>Bacillota</taxon>
        <taxon>Clostridia</taxon>
        <taxon>Halanaerobiales</taxon>
        <taxon>Halobacteroidaceae</taxon>
        <taxon>Orenia</taxon>
    </lineage>
</organism>
<evidence type="ECO:0000256" key="3">
    <source>
        <dbReference type="ARBA" id="ARBA00023239"/>
    </source>
</evidence>
<protein>
    <recommendedName>
        <fullName evidence="7">Deoxyribose-phosphate aldolase</fullName>
        <shortName evidence="7">DERA</shortName>
        <ecNumber evidence="7">4.1.2.4</ecNumber>
    </recommendedName>
    <alternativeName>
        <fullName evidence="7">2-deoxy-D-ribose 5-phosphate aldolase</fullName>
    </alternativeName>
    <alternativeName>
        <fullName evidence="7">Phosphodeoxyriboaldolase</fullName>
        <shortName evidence="7">Deoxyriboaldolase</shortName>
    </alternativeName>
</protein>
<dbReference type="GO" id="GO:0004139">
    <property type="term" value="F:deoxyribose-phosphate aldolase activity"/>
    <property type="evidence" value="ECO:0007669"/>
    <property type="project" value="UniProtKB-UniRule"/>
</dbReference>
<feature type="active site" description="Proton donor/acceptor" evidence="7">
    <location>
        <position position="92"/>
    </location>
</feature>
<evidence type="ECO:0000256" key="4">
    <source>
        <dbReference type="ARBA" id="ARBA00023270"/>
    </source>
</evidence>
<dbReference type="EC" id="4.1.2.4" evidence="7"/>
<dbReference type="InterPro" id="IPR011343">
    <property type="entry name" value="DeoC"/>
</dbReference>
<keyword evidence="3 7" id="KW-0456">Lyase</keyword>
<dbReference type="SUPFAM" id="SSF51569">
    <property type="entry name" value="Aldolase"/>
    <property type="match status" value="1"/>
</dbReference>
<dbReference type="Proteomes" id="UP000093514">
    <property type="component" value="Unassembled WGS sequence"/>
</dbReference>
<sequence length="224" mass="23626">MDNKELAAMIDHTILNADALDKDVKLRCQEALEYGFASVCVNPSFVSLVNKELKGSKVKVCTVIGFPLGETTTETKIFETRNAIKNGADEIDMVINIGAIKSGAWDIVKDDIKAVVEAAKGNAIVKVIIETCYLTKEEKVKACQIAKEVGADFVKTSTGFGTAGATVEDIKLMKETVGPDMGVKASGGIRSKDDALKMIEAGATRIGASSGVAIVTGSIGTSDY</sequence>
<dbReference type="InterPro" id="IPR002915">
    <property type="entry name" value="DeoC/FbaB/LacD_aldolase"/>
</dbReference>
<evidence type="ECO:0000313" key="8">
    <source>
        <dbReference type="EMBL" id="OCL25473.1"/>
    </source>
</evidence>
<dbReference type="GO" id="GO:0005737">
    <property type="term" value="C:cytoplasm"/>
    <property type="evidence" value="ECO:0007669"/>
    <property type="project" value="UniProtKB-SubCell"/>
</dbReference>
<proteinExistence type="inferred from homology"/>
<dbReference type="PANTHER" id="PTHR10889">
    <property type="entry name" value="DEOXYRIBOSE-PHOSPHATE ALDOLASE"/>
    <property type="match status" value="1"/>
</dbReference>
<dbReference type="NCBIfam" id="TIGR00126">
    <property type="entry name" value="deoC"/>
    <property type="match status" value="1"/>
</dbReference>
<dbReference type="InterPro" id="IPR013785">
    <property type="entry name" value="Aldolase_TIM"/>
</dbReference>
<keyword evidence="2 7" id="KW-0963">Cytoplasm</keyword>
<dbReference type="FunFam" id="3.20.20.70:FF:000044">
    <property type="entry name" value="Deoxyribose-phosphate aldolase"/>
    <property type="match status" value="1"/>
</dbReference>
<dbReference type="InterPro" id="IPR028581">
    <property type="entry name" value="DeoC_typeI"/>
</dbReference>
<accession>A0A1C0A5T2</accession>
<evidence type="ECO:0000313" key="9">
    <source>
        <dbReference type="Proteomes" id="UP000093514"/>
    </source>
</evidence>
<dbReference type="CDD" id="cd00959">
    <property type="entry name" value="DeoC"/>
    <property type="match status" value="1"/>
</dbReference>
<evidence type="ECO:0000256" key="5">
    <source>
        <dbReference type="ARBA" id="ARBA00048791"/>
    </source>
</evidence>
<evidence type="ECO:0000256" key="1">
    <source>
        <dbReference type="ARBA" id="ARBA00010936"/>
    </source>
</evidence>
<name>A0A1C0A5T2_9FIRM</name>
<comment type="subcellular location">
    <subcellularLocation>
        <location evidence="7">Cytoplasm</location>
    </subcellularLocation>
</comment>
<gene>
    <name evidence="7" type="primary">deoC</name>
    <name evidence="8" type="ORF">U472_14090</name>
</gene>
<dbReference type="Gene3D" id="3.20.20.70">
    <property type="entry name" value="Aldolase class I"/>
    <property type="match status" value="1"/>
</dbReference>
<comment type="function">
    <text evidence="6 7">Catalyzes a reversible aldol reaction between acetaldehyde and D-glyceraldehyde 3-phosphate to generate 2-deoxy-D-ribose 5-phosphate.</text>
</comment>
<feature type="active site" description="Proton donor/acceptor" evidence="7">
    <location>
        <position position="184"/>
    </location>
</feature>
<dbReference type="SMART" id="SM01133">
    <property type="entry name" value="DeoC"/>
    <property type="match status" value="1"/>
</dbReference>
<evidence type="ECO:0000256" key="7">
    <source>
        <dbReference type="HAMAP-Rule" id="MF_00114"/>
    </source>
</evidence>